<dbReference type="RefSeq" id="WP_157522029.1">
    <property type="nucleotide sequence ID" value="NZ_CP066775.1"/>
</dbReference>
<dbReference type="KEGG" id="mgik:GO620_003105"/>
<organism evidence="2 3">
    <name type="scientific">Mucilaginibacter ginkgonis</name>
    <dbReference type="NCBI Taxonomy" id="2682091"/>
    <lineage>
        <taxon>Bacteria</taxon>
        <taxon>Pseudomonadati</taxon>
        <taxon>Bacteroidota</taxon>
        <taxon>Sphingobacteriia</taxon>
        <taxon>Sphingobacteriales</taxon>
        <taxon>Sphingobacteriaceae</taxon>
        <taxon>Mucilaginibacter</taxon>
    </lineage>
</organism>
<sequence>MKMQELNEQELKAVNGGSLFGGNDSSSQNAFGGALSIGNLLSTSNSSQDGDESNSSSTSVGNGISLDLAGIFNKVTS</sequence>
<name>A0A6I4HUE5_9SPHI</name>
<dbReference type="InterPro" id="IPR010133">
    <property type="entry name" value="Bacteriocin_signal_seq"/>
</dbReference>
<dbReference type="Proteomes" id="UP000429232">
    <property type="component" value="Chromosome"/>
</dbReference>
<accession>A0A6I4HUE5</accession>
<dbReference type="EMBL" id="CP066775">
    <property type="protein sequence ID" value="QQL50459.1"/>
    <property type="molecule type" value="Genomic_DNA"/>
</dbReference>
<dbReference type="AlphaFoldDB" id="A0A6I4HUE5"/>
<feature type="region of interest" description="Disordered" evidence="1">
    <location>
        <begin position="42"/>
        <end position="64"/>
    </location>
</feature>
<gene>
    <name evidence="2" type="ORF">GO620_003105</name>
</gene>
<evidence type="ECO:0000313" key="2">
    <source>
        <dbReference type="EMBL" id="QQL50459.1"/>
    </source>
</evidence>
<feature type="compositionally biased region" description="Low complexity" evidence="1">
    <location>
        <begin position="44"/>
        <end position="64"/>
    </location>
</feature>
<proteinExistence type="predicted"/>
<evidence type="ECO:0000313" key="3">
    <source>
        <dbReference type="Proteomes" id="UP000429232"/>
    </source>
</evidence>
<dbReference type="NCBIfam" id="TIGR01847">
    <property type="entry name" value="bacteriocin_sig"/>
    <property type="match status" value="1"/>
</dbReference>
<reference evidence="2 3" key="1">
    <citation type="submission" date="2020-12" db="EMBL/GenBank/DDBJ databases">
        <title>HMF7856_wgs.fasta genome submission.</title>
        <authorList>
            <person name="Kang H."/>
            <person name="Kim H."/>
            <person name="Joh K."/>
        </authorList>
    </citation>
    <scope>NUCLEOTIDE SEQUENCE [LARGE SCALE GENOMIC DNA]</scope>
    <source>
        <strain evidence="2 3">HMF7856</strain>
    </source>
</reference>
<protein>
    <submittedName>
        <fullName evidence="2">Bacteriocin</fullName>
    </submittedName>
</protein>
<evidence type="ECO:0000256" key="1">
    <source>
        <dbReference type="SAM" id="MobiDB-lite"/>
    </source>
</evidence>
<keyword evidence="3" id="KW-1185">Reference proteome</keyword>